<evidence type="ECO:0000313" key="3">
    <source>
        <dbReference type="Proteomes" id="UP000830375"/>
    </source>
</evidence>
<organism evidence="2 3">
    <name type="scientific">Labeo rohita</name>
    <name type="common">Indian major carp</name>
    <name type="synonym">Cyprinus rohita</name>
    <dbReference type="NCBI Taxonomy" id="84645"/>
    <lineage>
        <taxon>Eukaryota</taxon>
        <taxon>Metazoa</taxon>
        <taxon>Chordata</taxon>
        <taxon>Craniata</taxon>
        <taxon>Vertebrata</taxon>
        <taxon>Euteleostomi</taxon>
        <taxon>Actinopterygii</taxon>
        <taxon>Neopterygii</taxon>
        <taxon>Teleostei</taxon>
        <taxon>Ostariophysi</taxon>
        <taxon>Cypriniformes</taxon>
        <taxon>Cyprinidae</taxon>
        <taxon>Labeoninae</taxon>
        <taxon>Labeonini</taxon>
        <taxon>Labeo</taxon>
    </lineage>
</organism>
<evidence type="ECO:0000256" key="1">
    <source>
        <dbReference type="SAM" id="MobiDB-lite"/>
    </source>
</evidence>
<evidence type="ECO:0000313" key="2">
    <source>
        <dbReference type="EMBL" id="KAI2644999.1"/>
    </source>
</evidence>
<sequence>MSFRPCVTGCGAYLASLDGHDLCLTCLGRDHAEAGLADASCVHCERMFIATLRFRLSYMKGRPVISAKPSLTRSESASAALVRNQGDLRITVRDVPLGKPPRKSRHSKRVPVELPKQDTRSSQGEPSVSFGALENDRMSIAASEEDVPPAEADDSAGQPSTAGAAQSEIDAELAAMLLWAAKSIKLEVPKADDWFLGAKGDIPPHPAPVPFFPEVHEELTKT</sequence>
<proteinExistence type="predicted"/>
<gene>
    <name evidence="2" type="ORF">H4Q32_023944</name>
</gene>
<name>A0ABQ8L3T1_LABRO</name>
<feature type="compositionally biased region" description="Basic residues" evidence="1">
    <location>
        <begin position="100"/>
        <end position="109"/>
    </location>
</feature>
<comment type="caution">
    <text evidence="2">The sequence shown here is derived from an EMBL/GenBank/DDBJ whole genome shotgun (WGS) entry which is preliminary data.</text>
</comment>
<dbReference type="Proteomes" id="UP000830375">
    <property type="component" value="Unassembled WGS sequence"/>
</dbReference>
<keyword evidence="3" id="KW-1185">Reference proteome</keyword>
<feature type="compositionally biased region" description="Acidic residues" evidence="1">
    <location>
        <begin position="143"/>
        <end position="154"/>
    </location>
</feature>
<feature type="region of interest" description="Disordered" evidence="1">
    <location>
        <begin position="94"/>
        <end position="166"/>
    </location>
</feature>
<reference evidence="2 3" key="1">
    <citation type="submission" date="2022-01" db="EMBL/GenBank/DDBJ databases">
        <title>A high-quality chromosome-level genome assembly of rohu carp, Labeo rohita.</title>
        <authorList>
            <person name="Arick M.A. II"/>
            <person name="Hsu C.-Y."/>
            <person name="Magbanua Z."/>
            <person name="Pechanova O."/>
            <person name="Grover C."/>
            <person name="Miller E."/>
            <person name="Thrash A."/>
            <person name="Ezzel L."/>
            <person name="Alam S."/>
            <person name="Benzie J."/>
            <person name="Hamilton M."/>
            <person name="Karsi A."/>
            <person name="Lawrence M.L."/>
            <person name="Peterson D.G."/>
        </authorList>
    </citation>
    <scope>NUCLEOTIDE SEQUENCE [LARGE SCALE GENOMIC DNA]</scope>
    <source>
        <strain evidence="3">BAU-BD-2019</strain>
        <tissue evidence="2">Blood</tissue>
    </source>
</reference>
<accession>A0ABQ8L3T1</accession>
<protein>
    <submittedName>
        <fullName evidence="2">Uncharacterized protein</fullName>
    </submittedName>
</protein>
<dbReference type="EMBL" id="JACTAM010002360">
    <property type="protein sequence ID" value="KAI2644999.1"/>
    <property type="molecule type" value="Genomic_DNA"/>
</dbReference>